<evidence type="ECO:0000313" key="1">
    <source>
        <dbReference type="EMBL" id="KAJ8048098.1"/>
    </source>
</evidence>
<protein>
    <submittedName>
        <fullName evidence="1">Uncharacterized protein</fullName>
    </submittedName>
</protein>
<dbReference type="AlphaFoldDB" id="A0A9Q1CNR0"/>
<evidence type="ECO:0000313" key="2">
    <source>
        <dbReference type="Proteomes" id="UP001152320"/>
    </source>
</evidence>
<name>A0A9Q1CNR0_HOLLE</name>
<proteinExistence type="predicted"/>
<keyword evidence="2" id="KW-1185">Reference proteome</keyword>
<gene>
    <name evidence="1" type="ORF">HOLleu_00271</name>
</gene>
<dbReference type="Proteomes" id="UP001152320">
    <property type="component" value="Chromosome 1"/>
</dbReference>
<accession>A0A9Q1CNR0</accession>
<reference evidence="1" key="1">
    <citation type="submission" date="2021-10" db="EMBL/GenBank/DDBJ databases">
        <title>Tropical sea cucumber genome reveals ecological adaptation and Cuvierian tubules defense mechanism.</title>
        <authorList>
            <person name="Chen T."/>
        </authorList>
    </citation>
    <scope>NUCLEOTIDE SEQUENCE</scope>
    <source>
        <strain evidence="1">Nanhai2018</strain>
        <tissue evidence="1">Muscle</tissue>
    </source>
</reference>
<organism evidence="1 2">
    <name type="scientific">Holothuria leucospilota</name>
    <name type="common">Black long sea cucumber</name>
    <name type="synonym">Mertensiothuria leucospilota</name>
    <dbReference type="NCBI Taxonomy" id="206669"/>
    <lineage>
        <taxon>Eukaryota</taxon>
        <taxon>Metazoa</taxon>
        <taxon>Echinodermata</taxon>
        <taxon>Eleutherozoa</taxon>
        <taxon>Echinozoa</taxon>
        <taxon>Holothuroidea</taxon>
        <taxon>Aspidochirotacea</taxon>
        <taxon>Aspidochirotida</taxon>
        <taxon>Holothuriidae</taxon>
        <taxon>Holothuria</taxon>
    </lineage>
</organism>
<dbReference type="EMBL" id="JAIZAY010000001">
    <property type="protein sequence ID" value="KAJ8048098.1"/>
    <property type="molecule type" value="Genomic_DNA"/>
</dbReference>
<comment type="caution">
    <text evidence="1">The sequence shown here is derived from an EMBL/GenBank/DDBJ whole genome shotgun (WGS) entry which is preliminary data.</text>
</comment>
<sequence>MDAKIDKKQYNIRGLLSRLSLKWRYLNFSDEANKDIQIMSPELAQLLSNYPRYFKPPYEEDFQENWDIEDDDDISLNLISQLSKLHLASNTRVDLGTILYHIKMERYRTDIVRKNLTNLALRVKQCMTTRRIDFESALRICYEPIVQEMKIAFLDSTFTFSSLYSIEELFHDAVLKFPVKMNCRLLDCNAVRGGKKSEEFINQERDLDDISYFFFLPPK</sequence>